<evidence type="ECO:0000256" key="12">
    <source>
        <dbReference type="ARBA" id="ARBA00022741"/>
    </source>
</evidence>
<comment type="catalytic activity">
    <reaction evidence="22">
        <text>ATP + H2O = ADP + phosphate + H(+)</text>
        <dbReference type="Rhea" id="RHEA:13065"/>
        <dbReference type="ChEBI" id="CHEBI:15377"/>
        <dbReference type="ChEBI" id="CHEBI:15378"/>
        <dbReference type="ChEBI" id="CHEBI:30616"/>
        <dbReference type="ChEBI" id="CHEBI:43474"/>
        <dbReference type="ChEBI" id="CHEBI:456216"/>
    </reaction>
</comment>
<dbReference type="GO" id="GO:0006260">
    <property type="term" value="P:DNA replication"/>
    <property type="evidence" value="ECO:0007669"/>
    <property type="project" value="UniProtKB-KW"/>
</dbReference>
<dbReference type="GO" id="GO:0046872">
    <property type="term" value="F:metal ion binding"/>
    <property type="evidence" value="ECO:0007669"/>
    <property type="project" value="UniProtKB-KW"/>
</dbReference>
<dbReference type="GO" id="GO:0016787">
    <property type="term" value="F:hydrolase activity"/>
    <property type="evidence" value="ECO:0007669"/>
    <property type="project" value="UniProtKB-KW"/>
</dbReference>
<dbReference type="SUPFAM" id="SSF55464">
    <property type="entry name" value="Origin of replication-binding domain, RBD-like"/>
    <property type="match status" value="1"/>
</dbReference>
<keyword evidence="9" id="KW-0235">DNA replication</keyword>
<dbReference type="GO" id="GO:0042025">
    <property type="term" value="C:host cell nucleus"/>
    <property type="evidence" value="ECO:0007669"/>
    <property type="project" value="UniProtKB-SubCell"/>
</dbReference>
<keyword evidence="7" id="KW-0808">Transferase</keyword>
<dbReference type="GO" id="GO:0004519">
    <property type="term" value="F:endonuclease activity"/>
    <property type="evidence" value="ECO:0007669"/>
    <property type="project" value="UniProtKB-KW"/>
</dbReference>
<reference evidence="24" key="1">
    <citation type="submission" date="2020-07" db="EMBL/GenBank/DDBJ databases">
        <title>Detection, genetic characterization and persistence of redondoviruses in respiratory samples of individuals at risk of zoonotic infections.</title>
        <authorList>
            <person name="Tu N.T.K."/>
            <person name="Virtala A.-M.K."/>
            <person name="Deng X."/>
            <person name="Hong N.T.T."/>
            <person name="Ny N.T.H."/>
            <person name="Phuc T.M."/>
            <person name="Tam P.T.T."/>
            <person name="van Doorn H.R."/>
            <person name="Han D.A."/>
            <person name="Ha L.T.T."/>
            <person name="Thwaites G."/>
            <person name="Delwart E."/>
            <person name="Baker S."/>
            <person name="Vapalahti O."/>
            <person name="Tan L.V."/>
        </authorList>
    </citation>
    <scope>NUCLEOTIDE SEQUENCE</scope>
    <source>
        <strain evidence="24">VN</strain>
    </source>
</reference>
<keyword evidence="18" id="KW-0238">DNA-binding</keyword>
<dbReference type="GO" id="GO:0003724">
    <property type="term" value="F:RNA helicase activity"/>
    <property type="evidence" value="ECO:0007669"/>
    <property type="project" value="InterPro"/>
</dbReference>
<evidence type="ECO:0000256" key="4">
    <source>
        <dbReference type="ARBA" id="ARBA00008545"/>
    </source>
</evidence>
<sequence length="350" mass="40864">MSLHFNGQNIFLTFNDANNKLGEPADLLDKLINAFVQYEPAYSVCGKETAPTTNMKHFHVFIHLKKRLQSRKFEEFITVQGVRPQIEKVHNNIANIIKYCKKEGHIAEKGDDIWTKKGTLNKKEKAELLLNGDLEKLFMEGTLGPVEIIRAYKIRSIFETNRKPTAYKKKLVMWFKGPTGEGKTRTAVKIAEEYFENNYWISNETLKWFDNYNGQEIAIIDDFRKSMITDWSFLLRILDGYSLIVQIKGGFVRWCPKVIIITSPASPEEAFSWINKEGETMEWDKQEQLKRRLTHNDEYQVYEFPLWEEESRRLENTIRKEKGIELLPDENAFISEEYSAIAPETFVTPG</sequence>
<evidence type="ECO:0000256" key="13">
    <source>
        <dbReference type="ARBA" id="ARBA00022759"/>
    </source>
</evidence>
<name>A0A7M1VIU2_9VIRU</name>
<comment type="similarity">
    <text evidence="4">Belongs to the nanoviruses/circoviruses replication-associated protein family.</text>
</comment>
<dbReference type="EMBL" id="MT759843">
    <property type="protein sequence ID" value="QOS14278.1"/>
    <property type="molecule type" value="Genomic_DNA"/>
</dbReference>
<evidence type="ECO:0000256" key="10">
    <source>
        <dbReference type="ARBA" id="ARBA00022722"/>
    </source>
</evidence>
<evidence type="ECO:0000256" key="17">
    <source>
        <dbReference type="ARBA" id="ARBA00023124"/>
    </source>
</evidence>
<evidence type="ECO:0000256" key="22">
    <source>
        <dbReference type="ARBA" id="ARBA00049360"/>
    </source>
</evidence>
<dbReference type="Gene3D" id="3.40.1310.20">
    <property type="match status" value="1"/>
</dbReference>
<evidence type="ECO:0000256" key="8">
    <source>
        <dbReference type="ARBA" id="ARBA00022695"/>
    </source>
</evidence>
<dbReference type="InterPro" id="IPR027417">
    <property type="entry name" value="P-loop_NTPase"/>
</dbReference>
<evidence type="ECO:0000256" key="19">
    <source>
        <dbReference type="ARBA" id="ARBA00023268"/>
    </source>
</evidence>
<organism evidence="24">
    <name type="scientific">Vientovirus</name>
    <dbReference type="NCBI Taxonomy" id="2732655"/>
    <lineage>
        <taxon>Viruses</taxon>
        <taxon>Monodnaviria</taxon>
        <taxon>Shotokuvirae</taxon>
        <taxon>Cressdnaviricota</taxon>
        <taxon>Arfiviricetes</taxon>
        <taxon>Recrevirales</taxon>
        <taxon>Redondoviridae</taxon>
        <taxon>Torbevirus</taxon>
        <taxon>Torbevirus viento</taxon>
    </lineage>
</organism>
<evidence type="ECO:0000256" key="6">
    <source>
        <dbReference type="ARBA" id="ARBA00022562"/>
    </source>
</evidence>
<evidence type="ECO:0000259" key="23">
    <source>
        <dbReference type="PROSITE" id="PS52020"/>
    </source>
</evidence>
<evidence type="ECO:0000256" key="5">
    <source>
        <dbReference type="ARBA" id="ARBA00014531"/>
    </source>
</evidence>
<keyword evidence="14" id="KW-0378">Hydrolase</keyword>
<accession>A0A7M1VIU2</accession>
<dbReference type="GO" id="GO:0005524">
    <property type="term" value="F:ATP binding"/>
    <property type="evidence" value="ECO:0007669"/>
    <property type="project" value="UniProtKB-KW"/>
</dbReference>
<evidence type="ECO:0000256" key="3">
    <source>
        <dbReference type="ARBA" id="ARBA00004147"/>
    </source>
</evidence>
<dbReference type="SUPFAM" id="SSF52540">
    <property type="entry name" value="P-loop containing nucleoside triphosphate hydrolases"/>
    <property type="match status" value="1"/>
</dbReference>
<keyword evidence="13" id="KW-0255">Endonuclease</keyword>
<dbReference type="GO" id="GO:0003677">
    <property type="term" value="F:DNA binding"/>
    <property type="evidence" value="ECO:0007669"/>
    <property type="project" value="UniProtKB-KW"/>
</dbReference>
<evidence type="ECO:0000256" key="14">
    <source>
        <dbReference type="ARBA" id="ARBA00022801"/>
    </source>
</evidence>
<evidence type="ECO:0000256" key="15">
    <source>
        <dbReference type="ARBA" id="ARBA00022806"/>
    </source>
</evidence>
<evidence type="ECO:0000256" key="16">
    <source>
        <dbReference type="ARBA" id="ARBA00022840"/>
    </source>
</evidence>
<keyword evidence="19" id="KW-0511">Multifunctional enzyme</keyword>
<dbReference type="InterPro" id="IPR049912">
    <property type="entry name" value="CRESS_DNA_REP"/>
</dbReference>
<keyword evidence="11" id="KW-0479">Metal-binding</keyword>
<dbReference type="GO" id="GO:0016779">
    <property type="term" value="F:nucleotidyltransferase activity"/>
    <property type="evidence" value="ECO:0007669"/>
    <property type="project" value="UniProtKB-KW"/>
</dbReference>
<evidence type="ECO:0000256" key="11">
    <source>
        <dbReference type="ARBA" id="ARBA00022723"/>
    </source>
</evidence>
<dbReference type="InterPro" id="IPR000605">
    <property type="entry name" value="Helicase_SF3_ssDNA/RNA_vir"/>
</dbReference>
<dbReference type="GO" id="GO:0003723">
    <property type="term" value="F:RNA binding"/>
    <property type="evidence" value="ECO:0007669"/>
    <property type="project" value="InterPro"/>
</dbReference>
<comment type="subcellular location">
    <subcellularLocation>
        <location evidence="3">Host nucleus</location>
    </subcellularLocation>
</comment>
<evidence type="ECO:0000256" key="9">
    <source>
        <dbReference type="ARBA" id="ARBA00022705"/>
    </source>
</evidence>
<keyword evidence="16" id="KW-0067">ATP-binding</keyword>
<keyword evidence="17" id="KW-0190">Covalent protein-DNA linkage</keyword>
<evidence type="ECO:0000256" key="18">
    <source>
        <dbReference type="ARBA" id="ARBA00023125"/>
    </source>
</evidence>
<dbReference type="Pfam" id="PF00910">
    <property type="entry name" value="RNA_helicase"/>
    <property type="match status" value="1"/>
</dbReference>
<keyword evidence="12" id="KW-0547">Nucleotide-binding</keyword>
<dbReference type="Gene3D" id="3.40.50.300">
    <property type="entry name" value="P-loop containing nucleotide triphosphate hydrolases"/>
    <property type="match status" value="1"/>
</dbReference>
<comment type="cofactor">
    <cofactor evidence="2">
        <name>Mg(2+)</name>
        <dbReference type="ChEBI" id="CHEBI:18420"/>
    </cofactor>
</comment>
<evidence type="ECO:0000256" key="1">
    <source>
        <dbReference type="ARBA" id="ARBA00001936"/>
    </source>
</evidence>
<evidence type="ECO:0000256" key="7">
    <source>
        <dbReference type="ARBA" id="ARBA00022679"/>
    </source>
</evidence>
<protein>
    <recommendedName>
        <fullName evidence="5">Replication-associated protein</fullName>
    </recommendedName>
    <alternativeName>
        <fullName evidence="20">ATP-dependent helicase Rep</fullName>
    </alternativeName>
    <alternativeName>
        <fullName evidence="21">RepP</fullName>
    </alternativeName>
</protein>
<evidence type="ECO:0000256" key="2">
    <source>
        <dbReference type="ARBA" id="ARBA00001946"/>
    </source>
</evidence>
<evidence type="ECO:0000313" key="24">
    <source>
        <dbReference type="EMBL" id="QOS14278.1"/>
    </source>
</evidence>
<keyword evidence="6" id="KW-1048">Host nucleus</keyword>
<keyword evidence="8" id="KW-0548">Nucleotidyltransferase</keyword>
<proteinExistence type="inferred from homology"/>
<evidence type="ECO:0000256" key="20">
    <source>
        <dbReference type="ARBA" id="ARBA00030754"/>
    </source>
</evidence>
<comment type="cofactor">
    <cofactor evidence="1">
        <name>Mn(2+)</name>
        <dbReference type="ChEBI" id="CHEBI:29035"/>
    </cofactor>
</comment>
<dbReference type="PROSITE" id="PS52020">
    <property type="entry name" value="CRESS_DNA_REP"/>
    <property type="match status" value="1"/>
</dbReference>
<evidence type="ECO:0000256" key="21">
    <source>
        <dbReference type="ARBA" id="ARBA00032243"/>
    </source>
</evidence>
<keyword evidence="15" id="KW-0347">Helicase</keyword>
<keyword evidence="10" id="KW-0540">Nuclease</keyword>
<feature type="domain" description="CRESS-DNA virus Rep endonuclease" evidence="23">
    <location>
        <begin position="4"/>
        <end position="112"/>
    </location>
</feature>